<comment type="caution">
    <text evidence="5">The sequence shown here is derived from an EMBL/GenBank/DDBJ whole genome shotgun (WGS) entry which is preliminary data.</text>
</comment>
<evidence type="ECO:0000256" key="1">
    <source>
        <dbReference type="ARBA" id="ARBA00007118"/>
    </source>
</evidence>
<name>A0A7V0QSH8_UNCAE</name>
<proteinExistence type="inferred from homology"/>
<dbReference type="PANTHER" id="PTHR43673">
    <property type="entry name" value="NAD(P)H NITROREDUCTASE YDGI-RELATED"/>
    <property type="match status" value="1"/>
</dbReference>
<protein>
    <submittedName>
        <fullName evidence="5">Nitroreductase</fullName>
    </submittedName>
</protein>
<comment type="similarity">
    <text evidence="1">Belongs to the nitroreductase family.</text>
</comment>
<dbReference type="InterPro" id="IPR000415">
    <property type="entry name" value="Nitroreductase-like"/>
</dbReference>
<dbReference type="PANTHER" id="PTHR43673:SF10">
    <property type="entry name" value="NADH DEHYDROGENASE_NAD(P)H NITROREDUCTASE XCC3605-RELATED"/>
    <property type="match status" value="1"/>
</dbReference>
<dbReference type="Pfam" id="PF14512">
    <property type="entry name" value="TM1586_NiRdase"/>
    <property type="match status" value="1"/>
</dbReference>
<dbReference type="EMBL" id="DRBC01000422">
    <property type="protein sequence ID" value="HDN85472.1"/>
    <property type="molecule type" value="Genomic_DNA"/>
</dbReference>
<sequence length="170" mass="19151">MDVMEAIRKRRSVRSYRKDPVPDEKLKKILEAARLAPSARNSQNWKFVVVRDAARRKELAKAAADQYFVGEAPVVIAAVALQPEYVMRCEVPAYAVDLAIAVDHMTLVAVEEGLGTCWIGAFYQDEVKRILNIPRGYKVVALLPLGFPADTPGEKYRKPLNEIVCYEVFK</sequence>
<dbReference type="Proteomes" id="UP000885660">
    <property type="component" value="Unassembled WGS sequence"/>
</dbReference>
<feature type="domain" description="Putative nitroreductase TM1586" evidence="4">
    <location>
        <begin position="102"/>
        <end position="166"/>
    </location>
</feature>
<dbReference type="InterPro" id="IPR029479">
    <property type="entry name" value="Nitroreductase"/>
</dbReference>
<organism evidence="5">
    <name type="scientific">Aerophobetes bacterium</name>
    <dbReference type="NCBI Taxonomy" id="2030807"/>
    <lineage>
        <taxon>Bacteria</taxon>
        <taxon>Candidatus Aerophobota</taxon>
    </lineage>
</organism>
<dbReference type="Pfam" id="PF00881">
    <property type="entry name" value="Nitroreductase"/>
    <property type="match status" value="1"/>
</dbReference>
<dbReference type="SUPFAM" id="SSF55469">
    <property type="entry name" value="FMN-dependent nitroreductase-like"/>
    <property type="match status" value="1"/>
</dbReference>
<feature type="domain" description="Nitroreductase" evidence="3">
    <location>
        <begin position="7"/>
        <end position="75"/>
    </location>
</feature>
<reference evidence="5" key="1">
    <citation type="journal article" date="2020" name="mSystems">
        <title>Genome- and Community-Level Interaction Insights into Carbon Utilization and Element Cycling Functions of Hydrothermarchaeota in Hydrothermal Sediment.</title>
        <authorList>
            <person name="Zhou Z."/>
            <person name="Liu Y."/>
            <person name="Xu W."/>
            <person name="Pan J."/>
            <person name="Luo Z.H."/>
            <person name="Li M."/>
        </authorList>
    </citation>
    <scope>NUCLEOTIDE SEQUENCE [LARGE SCALE GENOMIC DNA]</scope>
    <source>
        <strain evidence="5">HyVt-219</strain>
    </source>
</reference>
<dbReference type="Gene3D" id="3.40.109.10">
    <property type="entry name" value="NADH Oxidase"/>
    <property type="match status" value="1"/>
</dbReference>
<gene>
    <name evidence="5" type="ORF">ENG47_06950</name>
</gene>
<dbReference type="CDD" id="cd02139">
    <property type="entry name" value="nitroreductase"/>
    <property type="match status" value="1"/>
</dbReference>
<dbReference type="AlphaFoldDB" id="A0A7V0QSH8"/>
<dbReference type="GO" id="GO:0016491">
    <property type="term" value="F:oxidoreductase activity"/>
    <property type="evidence" value="ECO:0007669"/>
    <property type="project" value="UniProtKB-KW"/>
</dbReference>
<evidence type="ECO:0000256" key="2">
    <source>
        <dbReference type="ARBA" id="ARBA00023002"/>
    </source>
</evidence>
<evidence type="ECO:0000259" key="4">
    <source>
        <dbReference type="Pfam" id="PF14512"/>
    </source>
</evidence>
<evidence type="ECO:0000313" key="5">
    <source>
        <dbReference type="EMBL" id="HDN85472.1"/>
    </source>
</evidence>
<evidence type="ECO:0000259" key="3">
    <source>
        <dbReference type="Pfam" id="PF00881"/>
    </source>
</evidence>
<dbReference type="InterPro" id="IPR029478">
    <property type="entry name" value="TM1586_NiRdase"/>
</dbReference>
<accession>A0A7V0QSH8</accession>
<keyword evidence="2" id="KW-0560">Oxidoreductase</keyword>